<dbReference type="InterPro" id="IPR046335">
    <property type="entry name" value="LacI/GalR-like_sensor"/>
</dbReference>
<dbReference type="SUPFAM" id="SSF53822">
    <property type="entry name" value="Periplasmic binding protein-like I"/>
    <property type="match status" value="1"/>
</dbReference>
<organism evidence="5 6">
    <name type="scientific">Nonomuraea purpurea</name>
    <dbReference type="NCBI Taxonomy" id="1849276"/>
    <lineage>
        <taxon>Bacteria</taxon>
        <taxon>Bacillati</taxon>
        <taxon>Actinomycetota</taxon>
        <taxon>Actinomycetes</taxon>
        <taxon>Streptosporangiales</taxon>
        <taxon>Streptosporangiaceae</taxon>
        <taxon>Nonomuraea</taxon>
    </lineage>
</organism>
<keyword evidence="3" id="KW-0804">Transcription</keyword>
<evidence type="ECO:0000256" key="1">
    <source>
        <dbReference type="ARBA" id="ARBA00023015"/>
    </source>
</evidence>
<feature type="domain" description="Transcriptional regulator LacI/GalR-like sensor" evidence="4">
    <location>
        <begin position="1"/>
        <end position="76"/>
    </location>
</feature>
<dbReference type="RefSeq" id="WP_379526445.1">
    <property type="nucleotide sequence ID" value="NZ_JBHSBI010000001.1"/>
</dbReference>
<dbReference type="Pfam" id="PF13377">
    <property type="entry name" value="Peripla_BP_3"/>
    <property type="match status" value="1"/>
</dbReference>
<dbReference type="PANTHER" id="PTHR30146:SF153">
    <property type="entry name" value="LACTOSE OPERON REPRESSOR"/>
    <property type="match status" value="1"/>
</dbReference>
<name>A0ABV8FX64_9ACTN</name>
<evidence type="ECO:0000313" key="5">
    <source>
        <dbReference type="EMBL" id="MFC4006043.1"/>
    </source>
</evidence>
<accession>A0ABV8FX64</accession>
<keyword evidence="1" id="KW-0805">Transcription regulation</keyword>
<reference evidence="6" key="1">
    <citation type="journal article" date="2019" name="Int. J. Syst. Evol. Microbiol.">
        <title>The Global Catalogue of Microorganisms (GCM) 10K type strain sequencing project: providing services to taxonomists for standard genome sequencing and annotation.</title>
        <authorList>
            <consortium name="The Broad Institute Genomics Platform"/>
            <consortium name="The Broad Institute Genome Sequencing Center for Infectious Disease"/>
            <person name="Wu L."/>
            <person name="Ma J."/>
        </authorList>
    </citation>
    <scope>NUCLEOTIDE SEQUENCE [LARGE SCALE GENOMIC DNA]</scope>
    <source>
        <strain evidence="6">TBRC 1276</strain>
    </source>
</reference>
<evidence type="ECO:0000259" key="4">
    <source>
        <dbReference type="Pfam" id="PF13377"/>
    </source>
</evidence>
<evidence type="ECO:0000256" key="3">
    <source>
        <dbReference type="ARBA" id="ARBA00023163"/>
    </source>
</evidence>
<sequence>MAIGAMTAFRDAGVIPGVDLAVAGFDDVGSAVDVVPALTTVAVPLREAGLSAMRLALSDDDGDARMPAEVVLRESTPEKGGAAPPSPTA</sequence>
<dbReference type="EMBL" id="JBHSBI010000001">
    <property type="protein sequence ID" value="MFC4006043.1"/>
    <property type="molecule type" value="Genomic_DNA"/>
</dbReference>
<gene>
    <name evidence="5" type="ORF">ACFOY2_02335</name>
</gene>
<dbReference type="InterPro" id="IPR028082">
    <property type="entry name" value="Peripla_BP_I"/>
</dbReference>
<dbReference type="PANTHER" id="PTHR30146">
    <property type="entry name" value="LACI-RELATED TRANSCRIPTIONAL REPRESSOR"/>
    <property type="match status" value="1"/>
</dbReference>
<protein>
    <submittedName>
        <fullName evidence="5">Substrate-binding domain-containing protein</fullName>
    </submittedName>
</protein>
<proteinExistence type="predicted"/>
<comment type="caution">
    <text evidence="5">The sequence shown here is derived from an EMBL/GenBank/DDBJ whole genome shotgun (WGS) entry which is preliminary data.</text>
</comment>
<keyword evidence="6" id="KW-1185">Reference proteome</keyword>
<keyword evidence="2" id="KW-0238">DNA-binding</keyword>
<dbReference type="Proteomes" id="UP001595851">
    <property type="component" value="Unassembled WGS sequence"/>
</dbReference>
<evidence type="ECO:0000256" key="2">
    <source>
        <dbReference type="ARBA" id="ARBA00023125"/>
    </source>
</evidence>
<evidence type="ECO:0000313" key="6">
    <source>
        <dbReference type="Proteomes" id="UP001595851"/>
    </source>
</evidence>
<dbReference type="Gene3D" id="3.40.50.2300">
    <property type="match status" value="2"/>
</dbReference>